<feature type="non-terminal residue" evidence="1">
    <location>
        <position position="354"/>
    </location>
</feature>
<proteinExistence type="predicted"/>
<organism evidence="1 2">
    <name type="scientific">Diversispora eburnea</name>
    <dbReference type="NCBI Taxonomy" id="1213867"/>
    <lineage>
        <taxon>Eukaryota</taxon>
        <taxon>Fungi</taxon>
        <taxon>Fungi incertae sedis</taxon>
        <taxon>Mucoromycota</taxon>
        <taxon>Glomeromycotina</taxon>
        <taxon>Glomeromycetes</taxon>
        <taxon>Diversisporales</taxon>
        <taxon>Diversisporaceae</taxon>
        <taxon>Diversispora</taxon>
    </lineage>
</organism>
<dbReference type="OrthoDB" id="2370376at2759"/>
<dbReference type="Proteomes" id="UP000789706">
    <property type="component" value="Unassembled WGS sequence"/>
</dbReference>
<name>A0A9N9FZG8_9GLOM</name>
<sequence length="354" mass="41717">MEDIIRIIFKDLDVCDILSALLVNREWCRAAVPFYWKAPFSFTSKRSGATLKTYKMFLEQGNITSAQGETQKVLPLFDYPLFIKELNYSNLLMLVEKIEVESILQMLTDRDVRLETFIIENVRVYNYNDVYRLWTKPCYASILNTLIHVEIHFPFINNDFIKLLAENCMRLSHLDINIYNNCKFAEESINSLEKLISAQCDWSWLNNCPNLTKFAITNPSLQISRILGTEHEPYHFKPSKNNRKSRVLTEHWHFDKDAGIYLMPKFYFHPRKSLTVPYGAPTVIQKIQQPMMYPIWSASLIELHIINEPSNIVEKFQKISRIPRIPRIPKNQRIPIIPKNQRIQRIPGIPRNQR</sequence>
<dbReference type="CDD" id="cd09917">
    <property type="entry name" value="F-box_SF"/>
    <property type="match status" value="1"/>
</dbReference>
<dbReference type="EMBL" id="CAJVPK010001155">
    <property type="protein sequence ID" value="CAG8573995.1"/>
    <property type="molecule type" value="Genomic_DNA"/>
</dbReference>
<reference evidence="1" key="1">
    <citation type="submission" date="2021-06" db="EMBL/GenBank/DDBJ databases">
        <authorList>
            <person name="Kallberg Y."/>
            <person name="Tangrot J."/>
            <person name="Rosling A."/>
        </authorList>
    </citation>
    <scope>NUCLEOTIDE SEQUENCE</scope>
    <source>
        <strain evidence="1">AZ414A</strain>
    </source>
</reference>
<gene>
    <name evidence="1" type="ORF">DEBURN_LOCUS8230</name>
</gene>
<dbReference type="AlphaFoldDB" id="A0A9N9FZG8"/>
<evidence type="ECO:0000313" key="1">
    <source>
        <dbReference type="EMBL" id="CAG8573995.1"/>
    </source>
</evidence>
<dbReference type="Gene3D" id="3.80.10.10">
    <property type="entry name" value="Ribonuclease Inhibitor"/>
    <property type="match status" value="1"/>
</dbReference>
<evidence type="ECO:0000313" key="2">
    <source>
        <dbReference type="Proteomes" id="UP000789706"/>
    </source>
</evidence>
<comment type="caution">
    <text evidence="1">The sequence shown here is derived from an EMBL/GenBank/DDBJ whole genome shotgun (WGS) entry which is preliminary data.</text>
</comment>
<protein>
    <submittedName>
        <fullName evidence="1">9774_t:CDS:1</fullName>
    </submittedName>
</protein>
<accession>A0A9N9FZG8</accession>
<dbReference type="InterPro" id="IPR032675">
    <property type="entry name" value="LRR_dom_sf"/>
</dbReference>
<keyword evidence="2" id="KW-1185">Reference proteome</keyword>